<dbReference type="InterPro" id="IPR002187">
    <property type="entry name" value="N-reg_PII"/>
</dbReference>
<dbReference type="Pfam" id="PF00543">
    <property type="entry name" value="P-II"/>
    <property type="match status" value="1"/>
</dbReference>
<dbReference type="Proteomes" id="UP000831151">
    <property type="component" value="Chromosome"/>
</dbReference>
<keyword evidence="2" id="KW-1185">Reference proteome</keyword>
<dbReference type="SUPFAM" id="SSF54913">
    <property type="entry name" value="GlnB-like"/>
    <property type="match status" value="2"/>
</dbReference>
<dbReference type="GO" id="GO:0006808">
    <property type="term" value="P:regulation of nitrogen utilization"/>
    <property type="evidence" value="ECO:0007669"/>
    <property type="project" value="InterPro"/>
</dbReference>
<dbReference type="GO" id="GO:0030234">
    <property type="term" value="F:enzyme regulator activity"/>
    <property type="evidence" value="ECO:0007669"/>
    <property type="project" value="InterPro"/>
</dbReference>
<dbReference type="Gene3D" id="3.30.70.120">
    <property type="match status" value="2"/>
</dbReference>
<dbReference type="EMBL" id="CP096649">
    <property type="protein sequence ID" value="UQK59112.1"/>
    <property type="molecule type" value="Genomic_DNA"/>
</dbReference>
<evidence type="ECO:0000313" key="1">
    <source>
        <dbReference type="EMBL" id="UQK59112.1"/>
    </source>
</evidence>
<dbReference type="InterPro" id="IPR015867">
    <property type="entry name" value="N-reg_PII/ATP_PRibTrfase_C"/>
</dbReference>
<dbReference type="PROSITE" id="PS51343">
    <property type="entry name" value="PII_GLNB_DOM"/>
    <property type="match status" value="1"/>
</dbReference>
<dbReference type="RefSeq" id="WP_106018394.1">
    <property type="nucleotide sequence ID" value="NZ_CP096649.1"/>
</dbReference>
<reference evidence="1" key="1">
    <citation type="submission" date="2022-04" db="EMBL/GenBank/DDBJ databases">
        <title>Complete genome sequences of Ezakiella coagulans and Fenollaria massiliensis.</title>
        <authorList>
            <person name="France M.T."/>
            <person name="Clifford J."/>
            <person name="Narina S."/>
            <person name="Rutt L."/>
            <person name="Ravel J."/>
        </authorList>
    </citation>
    <scope>NUCLEOTIDE SEQUENCE</scope>
    <source>
        <strain evidence="1">C0061C2</strain>
    </source>
</reference>
<gene>
    <name evidence="1" type="ORF">M1R53_00130</name>
</gene>
<dbReference type="InterPro" id="IPR011322">
    <property type="entry name" value="N-reg_PII-like_a/b"/>
</dbReference>
<name>A0A9E7DJ60_9FIRM</name>
<sequence length="222" mass="24499">MRNLKSRHLEMLVVIVEQNKASKVLHLADEKGVTASVAMLGIGTASRTLFDYLGLNDKKKAVLLLFGKTEEIEDLADYLVEKLELNKPNHGIAYIESAFNVFGTEDNDNGNGSENIKRGETMYNAIYTIVEKGNAEDVIEAAQKAGSRGGTIVNARGSGSEEARKVFNMFIEPEKEIVLIISEEKMTKDIVDSIRKETGIEEQGKGIIFITNVNQTYGLVKN</sequence>
<dbReference type="SMART" id="SM00938">
    <property type="entry name" value="P-II"/>
    <property type="match status" value="1"/>
</dbReference>
<protein>
    <submittedName>
        <fullName evidence="1">P-II family nitrogen regulator</fullName>
    </submittedName>
</protein>
<accession>A0A9E7DJ60</accession>
<dbReference type="KEGG" id="fms:M1R53_00130"/>
<organism evidence="1 2">
    <name type="scientific">Fenollaria massiliensis</name>
    <dbReference type="NCBI Taxonomy" id="938288"/>
    <lineage>
        <taxon>Bacteria</taxon>
        <taxon>Bacillati</taxon>
        <taxon>Bacillota</taxon>
        <taxon>Clostridia</taxon>
        <taxon>Eubacteriales</taxon>
        <taxon>Fenollaria</taxon>
    </lineage>
</organism>
<dbReference type="AlphaFoldDB" id="A0A9E7DJ60"/>
<proteinExistence type="predicted"/>
<evidence type="ECO:0000313" key="2">
    <source>
        <dbReference type="Proteomes" id="UP000831151"/>
    </source>
</evidence>